<dbReference type="EMBL" id="KV007509">
    <property type="protein sequence ID" value="KZV31343.1"/>
    <property type="molecule type" value="Genomic_DNA"/>
</dbReference>
<evidence type="ECO:0000256" key="5">
    <source>
        <dbReference type="ARBA" id="ARBA00022853"/>
    </source>
</evidence>
<keyword evidence="7" id="KW-1133">Transmembrane helix</keyword>
<keyword evidence="7" id="KW-0812">Transmembrane</keyword>
<evidence type="ECO:0000256" key="4">
    <source>
        <dbReference type="ARBA" id="ARBA00022691"/>
    </source>
</evidence>
<dbReference type="PANTHER" id="PTHR45814:SF2">
    <property type="entry name" value="HISTONE-LYSINE N-METHYLTRANSFERASE SETD1"/>
    <property type="match status" value="1"/>
</dbReference>
<evidence type="ECO:0000256" key="2">
    <source>
        <dbReference type="ARBA" id="ARBA00022603"/>
    </source>
</evidence>
<dbReference type="OrthoDB" id="308383at2759"/>
<dbReference type="Proteomes" id="UP000250235">
    <property type="component" value="Unassembled WGS sequence"/>
</dbReference>
<name>A0A2Z7BA06_9LAMI</name>
<keyword evidence="2" id="KW-0489">Methyltransferase</keyword>
<reference evidence="8 9" key="1">
    <citation type="journal article" date="2015" name="Proc. Natl. Acad. Sci. U.S.A.">
        <title>The resurrection genome of Boea hygrometrica: A blueprint for survival of dehydration.</title>
        <authorList>
            <person name="Xiao L."/>
            <person name="Yang G."/>
            <person name="Zhang L."/>
            <person name="Yang X."/>
            <person name="Zhao S."/>
            <person name="Ji Z."/>
            <person name="Zhou Q."/>
            <person name="Hu M."/>
            <person name="Wang Y."/>
            <person name="Chen M."/>
            <person name="Xu Y."/>
            <person name="Jin H."/>
            <person name="Xiao X."/>
            <person name="Hu G."/>
            <person name="Bao F."/>
            <person name="Hu Y."/>
            <person name="Wan P."/>
            <person name="Li L."/>
            <person name="Deng X."/>
            <person name="Kuang T."/>
            <person name="Xiang C."/>
            <person name="Zhu J.K."/>
            <person name="Oliver M.J."/>
            <person name="He Y."/>
        </authorList>
    </citation>
    <scope>NUCLEOTIDE SEQUENCE [LARGE SCALE GENOMIC DNA]</scope>
    <source>
        <strain evidence="9">cv. XS01</strain>
    </source>
</reference>
<feature type="transmembrane region" description="Helical" evidence="7">
    <location>
        <begin position="801"/>
        <end position="820"/>
    </location>
</feature>
<keyword evidence="4" id="KW-0949">S-adenosyl-L-methionine</keyword>
<protein>
    <submittedName>
        <fullName evidence="8">Uncharacterized protein</fullName>
    </submittedName>
</protein>
<evidence type="ECO:0000256" key="7">
    <source>
        <dbReference type="SAM" id="Phobius"/>
    </source>
</evidence>
<evidence type="ECO:0000313" key="8">
    <source>
        <dbReference type="EMBL" id="KZV31343.1"/>
    </source>
</evidence>
<proteinExistence type="predicted"/>
<dbReference type="GO" id="GO:0042800">
    <property type="term" value="F:histone H3K4 methyltransferase activity"/>
    <property type="evidence" value="ECO:0007669"/>
    <property type="project" value="InterPro"/>
</dbReference>
<dbReference type="InterPro" id="IPR044570">
    <property type="entry name" value="Set1-like"/>
</dbReference>
<dbReference type="GO" id="GO:0048188">
    <property type="term" value="C:Set1C/COMPASS complex"/>
    <property type="evidence" value="ECO:0007669"/>
    <property type="project" value="TreeGrafter"/>
</dbReference>
<sequence length="851" mass="95293">MDILTILYWYRPLPLESLLNAWRMAGFGPVSLCDANVLVSGTVTSLISMISEEVCSQLYLGIMKTARKVVLDEIVGSIISESPATQKVQGDLGAEPVIQSARSLSSEGRLFEKYHKNKVFVSVGDEEGFSWIESSGETVRSPRFKCIGSLENFRSAYMTLCRTLYDSCMQDMWNAIFYDLVAEYSSTWRKSKHKQDSSSCDADCPPGFEPVRMRMHLQAQIQSVSSSLHKKEDSSKAVLLDSGTSFDDMKLILEYVLNDLHASAKLSLSHYFGGLVDEEVKRVVNSPQNSHVREVIPVSAVVPDQSSGCDSSKSLCVSDLSKSDDFGYACQSAEAKLCQDAFHSPAVFMTNFSKSAFKKLPVHLDDRDNVEVDVLRPVSSEETMAHISFSQFSQEAFQNLPVHINDACSIEDGLRPPQLEEYTDLWTLTQICQAPSFEKYGETWKTTLQVVLMMSRERIYQSVMSGLKQIYVNDTIEKKIRMRLTSRRLESSNPKLYNENIDDADKCLGSSLLLFRYTYSHKRKMGEQRSISYFESLLLGDDYPNEIGKKRSRRVQTLKDVSETAKVKKRTSSLKTKGKPCGQASLFAENSSSQRMFGRISGEVDLINLGEDSSCSTQDFSLLTKKQYNVELSTCARSLESHCLEFQYNGDATTVPKSSKVAKIKRKQFMVEAPDSRSGNVQKLENGAAKREVCKHTDTRKINISRSGAAKSSPLSDGCARSSVDGWEWRKWALSISPSERARIRGSHIHSHYINSESSGSHLACIKGLSARTNRAKLRNLLAAAEGADLLKMTQLKVVRGWIPFFSSFLVCMLINIFLAREGSSACVSKEARYMTGVLLHWSQLKRKNLS</sequence>
<keyword evidence="6" id="KW-0539">Nucleus</keyword>
<dbReference type="PANTHER" id="PTHR45814">
    <property type="entry name" value="HISTONE-LYSINE N-METHYLTRANSFERASE SETD1"/>
    <property type="match status" value="1"/>
</dbReference>
<evidence type="ECO:0000313" key="9">
    <source>
        <dbReference type="Proteomes" id="UP000250235"/>
    </source>
</evidence>
<comment type="subcellular location">
    <subcellularLocation>
        <location evidence="1">Nucleus</location>
    </subcellularLocation>
</comment>
<dbReference type="AlphaFoldDB" id="A0A2Z7BA06"/>
<keyword evidence="3" id="KW-0808">Transferase</keyword>
<evidence type="ECO:0000256" key="3">
    <source>
        <dbReference type="ARBA" id="ARBA00022679"/>
    </source>
</evidence>
<keyword evidence="5" id="KW-0156">Chromatin regulator</keyword>
<dbReference type="GO" id="GO:0032259">
    <property type="term" value="P:methylation"/>
    <property type="evidence" value="ECO:0007669"/>
    <property type="project" value="UniProtKB-KW"/>
</dbReference>
<keyword evidence="7" id="KW-0472">Membrane</keyword>
<organism evidence="8 9">
    <name type="scientific">Dorcoceras hygrometricum</name>
    <dbReference type="NCBI Taxonomy" id="472368"/>
    <lineage>
        <taxon>Eukaryota</taxon>
        <taxon>Viridiplantae</taxon>
        <taxon>Streptophyta</taxon>
        <taxon>Embryophyta</taxon>
        <taxon>Tracheophyta</taxon>
        <taxon>Spermatophyta</taxon>
        <taxon>Magnoliopsida</taxon>
        <taxon>eudicotyledons</taxon>
        <taxon>Gunneridae</taxon>
        <taxon>Pentapetalae</taxon>
        <taxon>asterids</taxon>
        <taxon>lamiids</taxon>
        <taxon>Lamiales</taxon>
        <taxon>Gesneriaceae</taxon>
        <taxon>Didymocarpoideae</taxon>
        <taxon>Trichosporeae</taxon>
        <taxon>Loxocarpinae</taxon>
        <taxon>Dorcoceras</taxon>
    </lineage>
</organism>
<keyword evidence="9" id="KW-1185">Reference proteome</keyword>
<gene>
    <name evidence="8" type="ORF">F511_05447</name>
</gene>
<evidence type="ECO:0000256" key="1">
    <source>
        <dbReference type="ARBA" id="ARBA00004123"/>
    </source>
</evidence>
<accession>A0A2Z7BA06</accession>
<evidence type="ECO:0000256" key="6">
    <source>
        <dbReference type="ARBA" id="ARBA00023242"/>
    </source>
</evidence>